<dbReference type="Proteomes" id="UP000289775">
    <property type="component" value="Unassembled WGS sequence"/>
</dbReference>
<keyword evidence="2" id="KW-1185">Reference proteome</keyword>
<name>A0A444WFB3_9FLAO</name>
<reference evidence="1 2" key="1">
    <citation type="submission" date="2014-12" db="EMBL/GenBank/DDBJ databases">
        <title>Genome sequence of Flavobacterium beibuense RSKm HC5.</title>
        <authorList>
            <person name="Kim J.F."/>
            <person name="Song J.Y."/>
            <person name="Kwak M.-J."/>
            <person name="Lee S.-W."/>
        </authorList>
    </citation>
    <scope>NUCLEOTIDE SEQUENCE [LARGE SCALE GENOMIC DNA]</scope>
    <source>
        <strain evidence="1 2">RSKm HC5</strain>
    </source>
</reference>
<organism evidence="1 2">
    <name type="scientific">Flavobacterium beibuense</name>
    <dbReference type="NCBI Taxonomy" id="657326"/>
    <lineage>
        <taxon>Bacteria</taxon>
        <taxon>Pseudomonadati</taxon>
        <taxon>Bacteroidota</taxon>
        <taxon>Flavobacteriia</taxon>
        <taxon>Flavobacteriales</taxon>
        <taxon>Flavobacteriaceae</taxon>
        <taxon>Flavobacterium</taxon>
    </lineage>
</organism>
<proteinExistence type="predicted"/>
<accession>A0A444WFB3</accession>
<dbReference type="AlphaFoldDB" id="A0A444WFB3"/>
<sequence length="41" mass="5021">MLFYTKPSKIKIQMFFSFIWVDGRGNSNKIHKIRIQYKNEI</sequence>
<dbReference type="EMBL" id="JUIW01000003">
    <property type="protein sequence ID" value="RYJ44540.1"/>
    <property type="molecule type" value="Genomic_DNA"/>
</dbReference>
<evidence type="ECO:0000313" key="1">
    <source>
        <dbReference type="EMBL" id="RYJ44540.1"/>
    </source>
</evidence>
<gene>
    <name evidence="1" type="ORF">NU09_1150</name>
</gene>
<protein>
    <submittedName>
        <fullName evidence="1">Uncharacterized protein</fullName>
    </submittedName>
</protein>
<evidence type="ECO:0000313" key="2">
    <source>
        <dbReference type="Proteomes" id="UP000289775"/>
    </source>
</evidence>
<comment type="caution">
    <text evidence="1">The sequence shown here is derived from an EMBL/GenBank/DDBJ whole genome shotgun (WGS) entry which is preliminary data.</text>
</comment>